<evidence type="ECO:0000313" key="1">
    <source>
        <dbReference type="EMBL" id="CAD7222886.1"/>
    </source>
</evidence>
<organism evidence="1">
    <name type="scientific">Cyprideis torosa</name>
    <dbReference type="NCBI Taxonomy" id="163714"/>
    <lineage>
        <taxon>Eukaryota</taxon>
        <taxon>Metazoa</taxon>
        <taxon>Ecdysozoa</taxon>
        <taxon>Arthropoda</taxon>
        <taxon>Crustacea</taxon>
        <taxon>Oligostraca</taxon>
        <taxon>Ostracoda</taxon>
        <taxon>Podocopa</taxon>
        <taxon>Podocopida</taxon>
        <taxon>Cytherocopina</taxon>
        <taxon>Cytheroidea</taxon>
        <taxon>Cytherideidae</taxon>
        <taxon>Cyprideis</taxon>
    </lineage>
</organism>
<dbReference type="EMBL" id="OB660117">
    <property type="protein sequence ID" value="CAD7222886.1"/>
    <property type="molecule type" value="Genomic_DNA"/>
</dbReference>
<reference evidence="1" key="1">
    <citation type="submission" date="2020-11" db="EMBL/GenBank/DDBJ databases">
        <authorList>
            <person name="Tran Van P."/>
        </authorList>
    </citation>
    <scope>NUCLEOTIDE SEQUENCE</scope>
</reference>
<name>A0A7R8ZKM3_9CRUS</name>
<gene>
    <name evidence="1" type="ORF">CTOB1V02_LOCUS883</name>
</gene>
<sequence>MLVIVVHRGLEKQKGGFGNQNGGTGGAIPPDALYNPSLKSPIIGSEMDYDNNSAKVSIKNNGHNPARMRSPTDIIYADLQIPRSSNNGSMRIDRPQPPPRTEYAAIQFNPSGVRERADV</sequence>
<dbReference type="AlphaFoldDB" id="A0A7R8ZKM3"/>
<accession>A0A7R8ZKM3</accession>
<protein>
    <submittedName>
        <fullName evidence="1">Uncharacterized protein</fullName>
    </submittedName>
</protein>
<proteinExistence type="predicted"/>